<dbReference type="Proteomes" id="UP001465976">
    <property type="component" value="Unassembled WGS sequence"/>
</dbReference>
<dbReference type="InterPro" id="IPR017853">
    <property type="entry name" value="GH"/>
</dbReference>
<dbReference type="Pfam" id="PF00933">
    <property type="entry name" value="Glyco_hydro_3"/>
    <property type="match status" value="1"/>
</dbReference>
<gene>
    <name evidence="4" type="ORF">V5O48_017695</name>
</gene>
<evidence type="ECO:0000259" key="3">
    <source>
        <dbReference type="Pfam" id="PF00933"/>
    </source>
</evidence>
<accession>A0ABR3ENA9</accession>
<organism evidence="4 5">
    <name type="scientific">Marasmius crinis-equi</name>
    <dbReference type="NCBI Taxonomy" id="585013"/>
    <lineage>
        <taxon>Eukaryota</taxon>
        <taxon>Fungi</taxon>
        <taxon>Dikarya</taxon>
        <taxon>Basidiomycota</taxon>
        <taxon>Agaricomycotina</taxon>
        <taxon>Agaricomycetes</taxon>
        <taxon>Agaricomycetidae</taxon>
        <taxon>Agaricales</taxon>
        <taxon>Marasmiineae</taxon>
        <taxon>Marasmiaceae</taxon>
        <taxon>Marasmius</taxon>
    </lineage>
</organism>
<feature type="domain" description="Glycoside hydrolase family 3 N-terminal" evidence="3">
    <location>
        <begin position="1"/>
        <end position="75"/>
    </location>
</feature>
<sequence>MKHFAAHGSPQGGINAAPYMGRGNRQLMMEMLIPFRDVVQKGFAKGVMMAYHEYDEVPAHVNPFFYDALDDWGFD</sequence>
<keyword evidence="5" id="KW-1185">Reference proteome</keyword>
<dbReference type="SUPFAM" id="SSF51445">
    <property type="entry name" value="(Trans)glycosidases"/>
    <property type="match status" value="1"/>
</dbReference>
<dbReference type="InterPro" id="IPR001764">
    <property type="entry name" value="Glyco_hydro_3_N"/>
</dbReference>
<name>A0ABR3ENA9_9AGAR</name>
<protein>
    <recommendedName>
        <fullName evidence="3">Glycoside hydrolase family 3 N-terminal domain-containing protein</fullName>
    </recommendedName>
</protein>
<keyword evidence="2" id="KW-0378">Hydrolase</keyword>
<evidence type="ECO:0000256" key="1">
    <source>
        <dbReference type="ARBA" id="ARBA00005336"/>
    </source>
</evidence>
<proteinExistence type="inferred from homology"/>
<evidence type="ECO:0000313" key="4">
    <source>
        <dbReference type="EMBL" id="KAL0564351.1"/>
    </source>
</evidence>
<feature type="non-terminal residue" evidence="4">
    <location>
        <position position="75"/>
    </location>
</feature>
<comment type="similarity">
    <text evidence="1">Belongs to the glycosyl hydrolase 3 family.</text>
</comment>
<reference evidence="4 5" key="1">
    <citation type="submission" date="2024-02" db="EMBL/GenBank/DDBJ databases">
        <title>A draft genome for the cacao thread blight pathogen Marasmius crinis-equi.</title>
        <authorList>
            <person name="Cohen S.P."/>
            <person name="Baruah I.K."/>
            <person name="Amoako-Attah I."/>
            <person name="Bukari Y."/>
            <person name="Meinhardt L.W."/>
            <person name="Bailey B.A."/>
        </authorList>
    </citation>
    <scope>NUCLEOTIDE SEQUENCE [LARGE SCALE GENOMIC DNA]</scope>
    <source>
        <strain evidence="4 5">GH-76</strain>
    </source>
</reference>
<comment type="caution">
    <text evidence="4">The sequence shown here is derived from an EMBL/GenBank/DDBJ whole genome shotgun (WGS) entry which is preliminary data.</text>
</comment>
<evidence type="ECO:0000313" key="5">
    <source>
        <dbReference type="Proteomes" id="UP001465976"/>
    </source>
</evidence>
<evidence type="ECO:0000256" key="2">
    <source>
        <dbReference type="ARBA" id="ARBA00022801"/>
    </source>
</evidence>
<dbReference type="InterPro" id="IPR036962">
    <property type="entry name" value="Glyco_hydro_3_N_sf"/>
</dbReference>
<dbReference type="Gene3D" id="3.20.20.300">
    <property type="entry name" value="Glycoside hydrolase, family 3, N-terminal domain"/>
    <property type="match status" value="1"/>
</dbReference>
<dbReference type="EMBL" id="JBAHYK010002832">
    <property type="protein sequence ID" value="KAL0564351.1"/>
    <property type="molecule type" value="Genomic_DNA"/>
</dbReference>